<reference evidence="2" key="6">
    <citation type="submission" date="2011-05" db="EMBL/GenBank/DDBJ databases">
        <title>Complete sequence of Collimonas fungivorans Ter331.</title>
        <authorList>
            <person name="Leveau J.H."/>
        </authorList>
    </citation>
    <scope>NUCLEOTIDE SEQUENCE [LARGE SCALE GENOMIC DNA]</scope>
    <source>
        <strain evidence="2">Ter331</strain>
    </source>
</reference>
<reference evidence="1 2" key="3">
    <citation type="journal article" date="2008" name="FEMS Microbiol. Ecol.">
        <title>Identification and characterization of genes underlying chitinolysis in Collimonas fungivorans Ter331.</title>
        <authorList>
            <person name="Fritsche K."/>
            <person name="de Boer W."/>
            <person name="Gerards S."/>
            <person name="van den Berg M."/>
            <person name="van Veen J.A."/>
            <person name="Leveau J.H."/>
        </authorList>
    </citation>
    <scope>NUCLEOTIDE SEQUENCE [LARGE SCALE GENOMIC DNA]</scope>
    <source>
        <strain evidence="1 2">Ter331</strain>
    </source>
</reference>
<reference evidence="1 2" key="4">
    <citation type="journal article" date="2010" name="Environ. Microbiol.">
        <title>The bacterial genus Collimonas: mycophagy, weathering and other adaptive solutions to life in oligotrophic soil environments.</title>
        <authorList>
            <person name="Leveau J.H."/>
            <person name="Uroz S."/>
            <person name="de Boer W."/>
        </authorList>
    </citation>
    <scope>NUCLEOTIDE SEQUENCE [LARGE SCALE GENOMIC DNA]</scope>
    <source>
        <strain evidence="1 2">Ter331</strain>
    </source>
</reference>
<reference evidence="1 2" key="5">
    <citation type="journal article" date="2011" name="ISME J.">
        <title>Dual transcriptional profiling of a bacterial/fungal confrontation: Collimonas fungivorans versus Aspergillus niger.</title>
        <authorList>
            <person name="Mela F."/>
            <person name="Fritsche K."/>
            <person name="de Boer W."/>
            <person name="van Veen J.A."/>
            <person name="de Graaff L.H."/>
            <person name="van den Berg M."/>
            <person name="Leveau J.H."/>
        </authorList>
    </citation>
    <scope>NUCLEOTIDE SEQUENCE [LARGE SCALE GENOMIC DNA]</scope>
    <source>
        <strain evidence="1 2">Ter331</strain>
    </source>
</reference>
<sequence length="318" mass="36019">MIGDCNRFLFVVEAVDAQYRTKDFLTPERAVAGHIDEDRRCHKISLGHVWRLRAAGKQLESGGHSLLDVLLHFLMLPAAAQGTHLGCGIHRIANLDRFDALFEARREILGNAAFNQQPRGGRAHLSGVEKYPAADNLQRQFDNGVGKHQRRRFSAQLQADPLEVVSRCFHHRLADCGAAGEGNLAYRRMGNQRRAGLGVAGDQVEDASRQSGLIDDRRQRQLRQWRYLRWLEHDRAAGRECRRHFPCGGHHRKISRPDQGRDAARFMSQRCAKGGAGQGHGLVLMVIKLYRTPARRWQRLQNLCNISRFQGYGLDAHC</sequence>
<dbReference type="Proteomes" id="UP000008392">
    <property type="component" value="Chromosome"/>
</dbReference>
<proteinExistence type="predicted"/>
<dbReference type="KEGG" id="cfu:CFU_1109"/>
<evidence type="ECO:0000313" key="2">
    <source>
        <dbReference type="Proteomes" id="UP000008392"/>
    </source>
</evidence>
<dbReference type="AlphaFoldDB" id="G0AJ08"/>
<keyword evidence="1" id="KW-0966">Cell projection</keyword>
<protein>
    <submittedName>
        <fullName evidence="1">Flagellar hook-length control protein</fullName>
    </submittedName>
</protein>
<accession>G0AJ08</accession>
<evidence type="ECO:0000313" key="1">
    <source>
        <dbReference type="EMBL" id="AEK60941.1"/>
    </source>
</evidence>
<keyword evidence="1" id="KW-0282">Flagellum</keyword>
<name>G0AJ08_COLFT</name>
<organism evidence="1 2">
    <name type="scientific">Collimonas fungivorans (strain Ter331)</name>
    <dbReference type="NCBI Taxonomy" id="1005048"/>
    <lineage>
        <taxon>Bacteria</taxon>
        <taxon>Pseudomonadati</taxon>
        <taxon>Pseudomonadota</taxon>
        <taxon>Betaproteobacteria</taxon>
        <taxon>Burkholderiales</taxon>
        <taxon>Oxalobacteraceae</taxon>
        <taxon>Collimonas</taxon>
    </lineage>
</organism>
<dbReference type="EMBL" id="CP002745">
    <property type="protein sequence ID" value="AEK60941.1"/>
    <property type="molecule type" value="Genomic_DNA"/>
</dbReference>
<keyword evidence="1" id="KW-0969">Cilium</keyword>
<dbReference type="HOGENOM" id="CLU_873481_0_0_4"/>
<reference evidence="1 2" key="1">
    <citation type="journal article" date="2004" name="Environ. Microbiol.">
        <title>Phylogeny-function analysis of (meta)genomic libraries: screening for expression of ribosomal RNA genes by large-insert library fluorescent in situ hybridization (LIL-FISH).</title>
        <authorList>
            <person name="Leveau J.H."/>
            <person name="Gerards S."/>
            <person name="de Boer W."/>
            <person name="van Veen J.A."/>
        </authorList>
    </citation>
    <scope>NUCLEOTIDE SEQUENCE [LARGE SCALE GENOMIC DNA]</scope>
    <source>
        <strain evidence="1 2">Ter331</strain>
    </source>
</reference>
<reference evidence="1 2" key="2">
    <citation type="journal article" date="2006" name="J. Microbiol. Methods">
        <title>Genomic flank-sequencing of plasposon insertion sites for rapid identification of functional genes.</title>
        <authorList>
            <person name="Leveau J.H."/>
            <person name="Gerards S."/>
            <person name="Fritsche K."/>
            <person name="Zondag G."/>
            <person name="van Veen J.A."/>
        </authorList>
    </citation>
    <scope>NUCLEOTIDE SEQUENCE [LARGE SCALE GENOMIC DNA]</scope>
    <source>
        <strain evidence="1 2">Ter331</strain>
    </source>
</reference>
<keyword evidence="2" id="KW-1185">Reference proteome</keyword>
<gene>
    <name evidence="1" type="ordered locus">CFU_1109</name>
</gene>